<reference evidence="3 4" key="1">
    <citation type="submission" date="2024-09" db="EMBL/GenBank/DDBJ databases">
        <authorList>
            <person name="Sun Q."/>
            <person name="Mori K."/>
        </authorList>
    </citation>
    <scope>NUCLEOTIDE SEQUENCE [LARGE SCALE GENOMIC DNA]</scope>
    <source>
        <strain evidence="3 4">CCM 7415</strain>
    </source>
</reference>
<feature type="region of interest" description="Disordered" evidence="1">
    <location>
        <begin position="26"/>
        <end position="48"/>
    </location>
</feature>
<dbReference type="Proteomes" id="UP001589814">
    <property type="component" value="Unassembled WGS sequence"/>
</dbReference>
<evidence type="ECO:0000256" key="2">
    <source>
        <dbReference type="SAM" id="SignalP"/>
    </source>
</evidence>
<gene>
    <name evidence="3" type="ORF">ACFFHW_11165</name>
</gene>
<comment type="caution">
    <text evidence="3">The sequence shown here is derived from an EMBL/GenBank/DDBJ whole genome shotgun (WGS) entry which is preliminary data.</text>
</comment>
<name>A0ABV6G4H1_9GAMM</name>
<proteinExistence type="predicted"/>
<feature type="chain" id="PRO_5045297123" evidence="2">
    <location>
        <begin position="20"/>
        <end position="183"/>
    </location>
</feature>
<protein>
    <submittedName>
        <fullName evidence="3">Uncharacterized protein</fullName>
    </submittedName>
</protein>
<organism evidence="3 4">
    <name type="scientific">Kushneria aurantia</name>
    <dbReference type="NCBI Taxonomy" id="504092"/>
    <lineage>
        <taxon>Bacteria</taxon>
        <taxon>Pseudomonadati</taxon>
        <taxon>Pseudomonadota</taxon>
        <taxon>Gammaproteobacteria</taxon>
        <taxon>Oceanospirillales</taxon>
        <taxon>Halomonadaceae</taxon>
        <taxon>Kushneria</taxon>
    </lineage>
</organism>
<keyword evidence="2" id="KW-0732">Signal</keyword>
<evidence type="ECO:0000313" key="3">
    <source>
        <dbReference type="EMBL" id="MFC0268531.1"/>
    </source>
</evidence>
<evidence type="ECO:0000256" key="1">
    <source>
        <dbReference type="SAM" id="MobiDB-lite"/>
    </source>
</evidence>
<dbReference type="RefSeq" id="WP_019950140.1">
    <property type="nucleotide sequence ID" value="NZ_JBHLVX010000043.1"/>
</dbReference>
<feature type="compositionally biased region" description="Polar residues" evidence="1">
    <location>
        <begin position="29"/>
        <end position="48"/>
    </location>
</feature>
<sequence>MLIVRKGIAVLAIAGTALALSGCAGSAPREQSPSADTNTNITASSSAPEQHYAGYRNTDAGYTFMYPENWQGYIVQDDTLEWRHGRLDAENVMVFFYKDFERNSEPVPLLALAVYSKADWAELQNRSLDRHGEDVGHAVGVKGDRVLVAYINNHNPYDPRSPMGQEFASRVPTPEQVAGAISW</sequence>
<dbReference type="EMBL" id="JBHLVX010000043">
    <property type="protein sequence ID" value="MFC0268531.1"/>
    <property type="molecule type" value="Genomic_DNA"/>
</dbReference>
<evidence type="ECO:0000313" key="4">
    <source>
        <dbReference type="Proteomes" id="UP001589814"/>
    </source>
</evidence>
<keyword evidence="4" id="KW-1185">Reference proteome</keyword>
<feature type="signal peptide" evidence="2">
    <location>
        <begin position="1"/>
        <end position="19"/>
    </location>
</feature>
<dbReference type="PROSITE" id="PS51257">
    <property type="entry name" value="PROKAR_LIPOPROTEIN"/>
    <property type="match status" value="1"/>
</dbReference>
<accession>A0ABV6G4H1</accession>